<evidence type="ECO:0008006" key="4">
    <source>
        <dbReference type="Google" id="ProtNLM"/>
    </source>
</evidence>
<dbReference type="AlphaFoldDB" id="A0A8J3N8E7"/>
<protein>
    <recommendedName>
        <fullName evidence="4">Helix-turn-helix domain-containing protein</fullName>
    </recommendedName>
</protein>
<reference evidence="2" key="1">
    <citation type="submission" date="2021-01" db="EMBL/GenBank/DDBJ databases">
        <title>Whole genome shotgun sequence of Actinocatenispora rupis NBRC 107355.</title>
        <authorList>
            <person name="Komaki H."/>
            <person name="Tamura T."/>
        </authorList>
    </citation>
    <scope>NUCLEOTIDE SEQUENCE</scope>
    <source>
        <strain evidence="2">NBRC 107355</strain>
    </source>
</reference>
<sequence>MTRRKPMTISDILTSPTVVDLITAARALGIGRTAAYRLAQDGDFPCPVITVGGVYRVPTAGLARLLGIDPADLAASTTLPPARPSDSDRARRARRTNRRRQ</sequence>
<proteinExistence type="predicted"/>
<evidence type="ECO:0000313" key="2">
    <source>
        <dbReference type="EMBL" id="GID10234.1"/>
    </source>
</evidence>
<feature type="compositionally biased region" description="Basic residues" evidence="1">
    <location>
        <begin position="91"/>
        <end position="101"/>
    </location>
</feature>
<name>A0A8J3N8E7_9ACTN</name>
<organism evidence="2 3">
    <name type="scientific">Actinocatenispora rupis</name>
    <dbReference type="NCBI Taxonomy" id="519421"/>
    <lineage>
        <taxon>Bacteria</taxon>
        <taxon>Bacillati</taxon>
        <taxon>Actinomycetota</taxon>
        <taxon>Actinomycetes</taxon>
        <taxon>Micromonosporales</taxon>
        <taxon>Micromonosporaceae</taxon>
        <taxon>Actinocatenispora</taxon>
    </lineage>
</organism>
<keyword evidence="3" id="KW-1185">Reference proteome</keyword>
<feature type="region of interest" description="Disordered" evidence="1">
    <location>
        <begin position="74"/>
        <end position="101"/>
    </location>
</feature>
<accession>A0A8J3N8E7</accession>
<evidence type="ECO:0000256" key="1">
    <source>
        <dbReference type="SAM" id="MobiDB-lite"/>
    </source>
</evidence>
<gene>
    <name evidence="2" type="ORF">Aru02nite_11230</name>
</gene>
<comment type="caution">
    <text evidence="2">The sequence shown here is derived from an EMBL/GenBank/DDBJ whole genome shotgun (WGS) entry which is preliminary data.</text>
</comment>
<evidence type="ECO:0000313" key="3">
    <source>
        <dbReference type="Proteomes" id="UP000612808"/>
    </source>
</evidence>
<dbReference type="EMBL" id="BOMB01000006">
    <property type="protein sequence ID" value="GID10234.1"/>
    <property type="molecule type" value="Genomic_DNA"/>
</dbReference>
<dbReference type="RefSeq" id="WP_203655442.1">
    <property type="nucleotide sequence ID" value="NZ_BAAAZM010000002.1"/>
</dbReference>
<dbReference type="Proteomes" id="UP000612808">
    <property type="component" value="Unassembled WGS sequence"/>
</dbReference>